<evidence type="ECO:0000259" key="2">
    <source>
        <dbReference type="SMART" id="SM00256"/>
    </source>
</evidence>
<dbReference type="SUPFAM" id="SSF81383">
    <property type="entry name" value="F-box domain"/>
    <property type="match status" value="1"/>
</dbReference>
<evidence type="ECO:0000313" key="3">
    <source>
        <dbReference type="EMBL" id="CAD9822161.1"/>
    </source>
</evidence>
<organism evidence="3">
    <name type="scientific">Attheya septentrionalis</name>
    <dbReference type="NCBI Taxonomy" id="420275"/>
    <lineage>
        <taxon>Eukaryota</taxon>
        <taxon>Sar</taxon>
        <taxon>Stramenopiles</taxon>
        <taxon>Ochrophyta</taxon>
        <taxon>Bacillariophyta</taxon>
        <taxon>Coscinodiscophyceae</taxon>
        <taxon>Chaetocerotophycidae</taxon>
        <taxon>Chaetocerotales</taxon>
        <taxon>Attheyaceae</taxon>
        <taxon>Attheya</taxon>
    </lineage>
</organism>
<sequence length="417" mass="47045">MSSILSLPADICGHILDHVSLKDALNATATCKFFCDSVSSEVSRIFVTDGRQLNVSRAAVAKFCKVEAIYVYTLIKEVGPDHDQTRRDAMQRLRAEHPDVDIDDVVASIWAHEREYFQNQHHLDVFTMQNILTFLKAFPCLRFAFLGGLCECSSGFHCKLNDDNARVDVKYKVSANEDYDSGVDFIDFHDLIKNIFNSIQNGELSSKLEIEGIIPFQESGQEQLTCAWRALAENEENFQTDQCTTCNLICNSISAQKIMSLHDNQIPCISREERSRIAVEKLTSLLIEKVTNPLDLPVMGPPNMSHVKLAAHFDTSLLTEIGALIKEGANARDPRLREALVKKQTDRKNGKDSKSRPGWSQGNDIRAITSAGFLGLKNRGFDIHHDDFEVVAVDTHRKRKRKESLMIFFDVDHKKSE</sequence>
<feature type="domain" description="F-box" evidence="2">
    <location>
        <begin position="7"/>
        <end position="47"/>
    </location>
</feature>
<evidence type="ECO:0000256" key="1">
    <source>
        <dbReference type="SAM" id="MobiDB-lite"/>
    </source>
</evidence>
<dbReference type="AlphaFoldDB" id="A0A7S2ULZ8"/>
<reference evidence="3" key="1">
    <citation type="submission" date="2021-01" db="EMBL/GenBank/DDBJ databases">
        <authorList>
            <person name="Corre E."/>
            <person name="Pelletier E."/>
            <person name="Niang G."/>
            <person name="Scheremetjew M."/>
            <person name="Finn R."/>
            <person name="Kale V."/>
            <person name="Holt S."/>
            <person name="Cochrane G."/>
            <person name="Meng A."/>
            <person name="Brown T."/>
            <person name="Cohen L."/>
        </authorList>
    </citation>
    <scope>NUCLEOTIDE SEQUENCE</scope>
    <source>
        <strain evidence="3">CCMP2084</strain>
    </source>
</reference>
<protein>
    <recommendedName>
        <fullName evidence="2">F-box domain-containing protein</fullName>
    </recommendedName>
</protein>
<dbReference type="InterPro" id="IPR001810">
    <property type="entry name" value="F-box_dom"/>
</dbReference>
<dbReference type="SMART" id="SM00256">
    <property type="entry name" value="FBOX"/>
    <property type="match status" value="1"/>
</dbReference>
<dbReference type="Pfam" id="PF00646">
    <property type="entry name" value="F-box"/>
    <property type="match status" value="1"/>
</dbReference>
<accession>A0A7S2ULZ8</accession>
<feature type="region of interest" description="Disordered" evidence="1">
    <location>
        <begin position="343"/>
        <end position="363"/>
    </location>
</feature>
<dbReference type="EMBL" id="HBHQ01020758">
    <property type="protein sequence ID" value="CAD9822161.1"/>
    <property type="molecule type" value="Transcribed_RNA"/>
</dbReference>
<feature type="compositionally biased region" description="Basic and acidic residues" evidence="1">
    <location>
        <begin position="343"/>
        <end position="355"/>
    </location>
</feature>
<gene>
    <name evidence="3" type="ORF">ASEP1449_LOCUS13995</name>
</gene>
<dbReference type="InterPro" id="IPR036047">
    <property type="entry name" value="F-box-like_dom_sf"/>
</dbReference>
<name>A0A7S2ULZ8_9STRA</name>
<proteinExistence type="predicted"/>